<evidence type="ECO:0000256" key="3">
    <source>
        <dbReference type="ARBA" id="ARBA00038471"/>
    </source>
</evidence>
<dbReference type="Gene3D" id="1.20.140.40">
    <property type="entry name" value="Invertase/pectin methylesterase inhibitor family protein"/>
    <property type="match status" value="1"/>
</dbReference>
<dbReference type="PANTHER" id="PTHR35357:SF24">
    <property type="entry name" value="OS04G0587200 PROTEIN"/>
    <property type="match status" value="1"/>
</dbReference>
<dbReference type="AlphaFoldDB" id="M8BQU5"/>
<evidence type="ECO:0000313" key="5">
    <source>
        <dbReference type="EnsemblPlants" id="EMT05322"/>
    </source>
</evidence>
<evidence type="ECO:0000259" key="4">
    <source>
        <dbReference type="SMART" id="SM00856"/>
    </source>
</evidence>
<dbReference type="PANTHER" id="PTHR35357">
    <property type="entry name" value="OS02G0537100 PROTEIN"/>
    <property type="match status" value="1"/>
</dbReference>
<dbReference type="InterPro" id="IPR034088">
    <property type="entry name" value="Pla_a_1-like"/>
</dbReference>
<evidence type="ECO:0000256" key="2">
    <source>
        <dbReference type="ARBA" id="ARBA00023157"/>
    </source>
</evidence>
<reference evidence="5" key="1">
    <citation type="submission" date="2015-06" db="UniProtKB">
        <authorList>
            <consortium name="EnsemblPlants"/>
        </authorList>
    </citation>
    <scope>IDENTIFICATION</scope>
</reference>
<keyword evidence="2" id="KW-1015">Disulfide bond</keyword>
<dbReference type="FunFam" id="1.20.140.40:FF:000002">
    <property type="entry name" value="Putative invertase inhibitor"/>
    <property type="match status" value="1"/>
</dbReference>
<dbReference type="CDD" id="cd15795">
    <property type="entry name" value="PMEI-Pla_a_1_like"/>
    <property type="match status" value="1"/>
</dbReference>
<sequence>MGACEALSCLVLLSLLVSSSASTLDDACKSLGASNEDISYDSCIRFFRAFSASATADKRGLVVIAAKIVRAEAANTRNRINALKASETDRKIARRLSHCHALYTSTLHLLNAVAKAIKSGHLQDAEANLNAAMENPDACEEGFRELGVRPPVAAEDYEFTQGLSKSTCRSSSKRGCNEDKIEDFQVQDVRKEPCKRSRSSAEPVQLVKLMRCPNNA</sequence>
<dbReference type="GO" id="GO:0004857">
    <property type="term" value="F:enzyme inhibitor activity"/>
    <property type="evidence" value="ECO:0007669"/>
    <property type="project" value="InterPro"/>
</dbReference>
<dbReference type="SMART" id="SM00856">
    <property type="entry name" value="PMEI"/>
    <property type="match status" value="1"/>
</dbReference>
<comment type="similarity">
    <text evidence="3">Belongs to the PMEI family.</text>
</comment>
<dbReference type="InterPro" id="IPR035513">
    <property type="entry name" value="Invertase/methylesterase_inhib"/>
</dbReference>
<dbReference type="GO" id="GO:0005576">
    <property type="term" value="C:extracellular region"/>
    <property type="evidence" value="ECO:0007669"/>
    <property type="project" value="UniProtKB-ARBA"/>
</dbReference>
<dbReference type="SUPFAM" id="SSF101148">
    <property type="entry name" value="Plant invertase/pectin methylesterase inhibitor"/>
    <property type="match status" value="1"/>
</dbReference>
<dbReference type="Pfam" id="PF04043">
    <property type="entry name" value="PMEI"/>
    <property type="match status" value="1"/>
</dbReference>
<dbReference type="EnsemblPlants" id="EMT05322">
    <property type="protein sequence ID" value="EMT05322"/>
    <property type="gene ID" value="F775_12518"/>
</dbReference>
<accession>M8BQU5</accession>
<protein>
    <submittedName>
        <fullName evidence="5">Putative invertase inhibitor</fullName>
    </submittedName>
</protein>
<dbReference type="InterPro" id="IPR006501">
    <property type="entry name" value="Pectinesterase_inhib_dom"/>
</dbReference>
<proteinExistence type="inferred from homology"/>
<feature type="domain" description="Pectinesterase inhibitor" evidence="4">
    <location>
        <begin position="19"/>
        <end position="167"/>
    </location>
</feature>
<dbReference type="NCBIfam" id="TIGR01614">
    <property type="entry name" value="PME_inhib"/>
    <property type="match status" value="1"/>
</dbReference>
<organism evidence="5">
    <name type="scientific">Aegilops tauschii</name>
    <name type="common">Tausch's goatgrass</name>
    <name type="synonym">Aegilops squarrosa</name>
    <dbReference type="NCBI Taxonomy" id="37682"/>
    <lineage>
        <taxon>Eukaryota</taxon>
        <taxon>Viridiplantae</taxon>
        <taxon>Streptophyta</taxon>
        <taxon>Embryophyta</taxon>
        <taxon>Tracheophyta</taxon>
        <taxon>Spermatophyta</taxon>
        <taxon>Magnoliopsida</taxon>
        <taxon>Liliopsida</taxon>
        <taxon>Poales</taxon>
        <taxon>Poaceae</taxon>
        <taxon>BOP clade</taxon>
        <taxon>Pooideae</taxon>
        <taxon>Triticodae</taxon>
        <taxon>Triticeae</taxon>
        <taxon>Triticinae</taxon>
        <taxon>Aegilops</taxon>
    </lineage>
</organism>
<evidence type="ECO:0000256" key="1">
    <source>
        <dbReference type="ARBA" id="ARBA00022729"/>
    </source>
</evidence>
<name>M8BQU5_AEGTA</name>
<keyword evidence="1" id="KW-0732">Signal</keyword>